<dbReference type="STRING" id="485913.Krac_1112"/>
<comment type="caution">
    <text evidence="2">The sequence shown here is derived from an EMBL/GenBank/DDBJ whole genome shotgun (WGS) entry which is preliminary data.</text>
</comment>
<keyword evidence="3" id="KW-1185">Reference proteome</keyword>
<dbReference type="EMBL" id="ADVG01000005">
    <property type="protein sequence ID" value="EFH80503.1"/>
    <property type="molecule type" value="Genomic_DNA"/>
</dbReference>
<evidence type="ECO:0000313" key="3">
    <source>
        <dbReference type="Proteomes" id="UP000004508"/>
    </source>
</evidence>
<evidence type="ECO:0000256" key="1">
    <source>
        <dbReference type="SAM" id="MobiDB-lite"/>
    </source>
</evidence>
<protein>
    <submittedName>
        <fullName evidence="2">Uncharacterized protein</fullName>
    </submittedName>
</protein>
<proteinExistence type="predicted"/>
<dbReference type="AlphaFoldDB" id="D6U692"/>
<sequence>MNPVTILVPSGKEYHSSDVATIRAQRRSSLGMQFVGITPLANGAVSDKNSTNSNEETSNDGTSKLDPVYDDD</sequence>
<name>D6U692_KTERA</name>
<evidence type="ECO:0000313" key="2">
    <source>
        <dbReference type="EMBL" id="EFH80503.1"/>
    </source>
</evidence>
<dbReference type="RefSeq" id="WP_007923129.1">
    <property type="nucleotide sequence ID" value="NZ_ADVG01000005.1"/>
</dbReference>
<dbReference type="Proteomes" id="UP000004508">
    <property type="component" value="Unassembled WGS sequence"/>
</dbReference>
<accession>D6U692</accession>
<dbReference type="InParanoid" id="D6U692"/>
<reference evidence="2 3" key="1">
    <citation type="journal article" date="2011" name="Stand. Genomic Sci.">
        <title>Non-contiguous finished genome sequence and contextual data of the filamentous soil bacterium Ktedonobacter racemifer type strain (SOSP1-21).</title>
        <authorList>
            <person name="Chang Y.J."/>
            <person name="Land M."/>
            <person name="Hauser L."/>
            <person name="Chertkov O."/>
            <person name="Del Rio T.G."/>
            <person name="Nolan M."/>
            <person name="Copeland A."/>
            <person name="Tice H."/>
            <person name="Cheng J.F."/>
            <person name="Lucas S."/>
            <person name="Han C."/>
            <person name="Goodwin L."/>
            <person name="Pitluck S."/>
            <person name="Ivanova N."/>
            <person name="Ovchinikova G."/>
            <person name="Pati A."/>
            <person name="Chen A."/>
            <person name="Palaniappan K."/>
            <person name="Mavromatis K."/>
            <person name="Liolios K."/>
            <person name="Brettin T."/>
            <person name="Fiebig A."/>
            <person name="Rohde M."/>
            <person name="Abt B."/>
            <person name="Goker M."/>
            <person name="Detter J.C."/>
            <person name="Woyke T."/>
            <person name="Bristow J."/>
            <person name="Eisen J.A."/>
            <person name="Markowitz V."/>
            <person name="Hugenholtz P."/>
            <person name="Kyrpides N.C."/>
            <person name="Klenk H.P."/>
            <person name="Lapidus A."/>
        </authorList>
    </citation>
    <scope>NUCLEOTIDE SEQUENCE [LARGE SCALE GENOMIC DNA]</scope>
    <source>
        <strain evidence="3">DSM 44963</strain>
    </source>
</reference>
<feature type="region of interest" description="Disordered" evidence="1">
    <location>
        <begin position="41"/>
        <end position="72"/>
    </location>
</feature>
<gene>
    <name evidence="2" type="ORF">Krac_1112</name>
</gene>
<organism evidence="2 3">
    <name type="scientific">Ktedonobacter racemifer DSM 44963</name>
    <dbReference type="NCBI Taxonomy" id="485913"/>
    <lineage>
        <taxon>Bacteria</taxon>
        <taxon>Bacillati</taxon>
        <taxon>Chloroflexota</taxon>
        <taxon>Ktedonobacteria</taxon>
        <taxon>Ktedonobacterales</taxon>
        <taxon>Ktedonobacteraceae</taxon>
        <taxon>Ktedonobacter</taxon>
    </lineage>
</organism>